<dbReference type="Proteomes" id="UP000379480">
    <property type="component" value="Unassembled WGS sequence"/>
</dbReference>
<evidence type="ECO:0000313" key="2">
    <source>
        <dbReference type="EMBL" id="VVN94039.1"/>
    </source>
</evidence>
<dbReference type="EMBL" id="CABVHY010000009">
    <property type="protein sequence ID" value="VVN94039.1"/>
    <property type="molecule type" value="Genomic_DNA"/>
</dbReference>
<keyword evidence="1" id="KW-0812">Transmembrane</keyword>
<reference evidence="2 3" key="1">
    <citation type="submission" date="2019-09" db="EMBL/GenBank/DDBJ databases">
        <authorList>
            <person name="Chandra G."/>
            <person name="Truman W A."/>
        </authorList>
    </citation>
    <scope>NUCLEOTIDE SEQUENCE [LARGE SCALE GENOMIC DNA]</scope>
    <source>
        <strain evidence="2">PS723</strain>
    </source>
</reference>
<evidence type="ECO:0008006" key="4">
    <source>
        <dbReference type="Google" id="ProtNLM"/>
    </source>
</evidence>
<protein>
    <recommendedName>
        <fullName evidence="4">MHYT domain-containing protein</fullName>
    </recommendedName>
</protein>
<name>A0A5E7BQJ3_PSEFL</name>
<feature type="transmembrane region" description="Helical" evidence="1">
    <location>
        <begin position="66"/>
        <end position="87"/>
    </location>
</feature>
<feature type="transmembrane region" description="Helical" evidence="1">
    <location>
        <begin position="27"/>
        <end position="46"/>
    </location>
</feature>
<gene>
    <name evidence="2" type="ORF">PS723_02104</name>
</gene>
<proteinExistence type="predicted"/>
<evidence type="ECO:0000256" key="1">
    <source>
        <dbReference type="SAM" id="Phobius"/>
    </source>
</evidence>
<evidence type="ECO:0000313" key="3">
    <source>
        <dbReference type="Proteomes" id="UP000379480"/>
    </source>
</evidence>
<organism evidence="2 3">
    <name type="scientific">Pseudomonas fluorescens</name>
    <dbReference type="NCBI Taxonomy" id="294"/>
    <lineage>
        <taxon>Bacteria</taxon>
        <taxon>Pseudomonadati</taxon>
        <taxon>Pseudomonadota</taxon>
        <taxon>Gammaproteobacteria</taxon>
        <taxon>Pseudomonadales</taxon>
        <taxon>Pseudomonadaceae</taxon>
        <taxon>Pseudomonas</taxon>
    </lineage>
</organism>
<dbReference type="AlphaFoldDB" id="A0A5E7BQJ3"/>
<keyword evidence="1" id="KW-0472">Membrane</keyword>
<keyword evidence="1" id="KW-1133">Transmembrane helix</keyword>
<accession>A0A5E7BQJ3</accession>
<sequence>MDWLGLHFVTELPESGQVVLDCSHNPFLVLGAGIVSTHFTGMWSMTLVLPAGNLEQLPADNNHMQLGLTIAVITLLIIGSSISTAMADKKLQNKEHDLRRVNALLSQLDQRRDPQP</sequence>